<sequence length="72" mass="8174">MNDKARRLKTSLTLLQLFIAIVLIGHSSLRLSAPDTRYVDLLICLLAWVGTATALKAVWRAWCWYQGRETAL</sequence>
<evidence type="ECO:0000313" key="2">
    <source>
        <dbReference type="EMBL" id="PLR45215.1"/>
    </source>
</evidence>
<evidence type="ECO:0000313" key="3">
    <source>
        <dbReference type="Proteomes" id="UP000234626"/>
    </source>
</evidence>
<proteinExistence type="predicted"/>
<reference evidence="2 3" key="1">
    <citation type="submission" date="2017-12" db="EMBL/GenBank/DDBJ databases">
        <title>Characterization of six clinical isolates of Enterochimera gen. nov., a novel genus of the Yersiniaciae family and the three species Enterochimera arupensis sp. nov., Enterochimera coloradensis sp. nov, and Enterochimera californica sp. nov.</title>
        <authorList>
            <person name="Rossi A."/>
            <person name="Fisher M."/>
        </authorList>
    </citation>
    <scope>NUCLEOTIDE SEQUENCE [LARGE SCALE GENOMIC DNA]</scope>
    <source>
        <strain evidence="2 3">2016Iso1</strain>
    </source>
</reference>
<keyword evidence="1" id="KW-1133">Transmembrane helix</keyword>
<accession>A0A2N5EJ01</accession>
<feature type="transmembrane region" description="Helical" evidence="1">
    <location>
        <begin position="38"/>
        <end position="59"/>
    </location>
</feature>
<keyword evidence="1" id="KW-0812">Transmembrane</keyword>
<gene>
    <name evidence="2" type="ORF">CYR34_18105</name>
</gene>
<name>A0A2N5EJ01_9GAMM</name>
<dbReference type="Proteomes" id="UP000234626">
    <property type="component" value="Unassembled WGS sequence"/>
</dbReference>
<feature type="transmembrane region" description="Helical" evidence="1">
    <location>
        <begin position="12"/>
        <end position="32"/>
    </location>
</feature>
<organism evidence="2 3">
    <name type="scientific">Chimaeribacter arupi</name>
    <dbReference type="NCBI Taxonomy" id="2060066"/>
    <lineage>
        <taxon>Bacteria</taxon>
        <taxon>Pseudomonadati</taxon>
        <taxon>Pseudomonadota</taxon>
        <taxon>Gammaproteobacteria</taxon>
        <taxon>Enterobacterales</taxon>
        <taxon>Yersiniaceae</taxon>
        <taxon>Chimaeribacter</taxon>
    </lineage>
</organism>
<dbReference type="AlphaFoldDB" id="A0A2N5EJ01"/>
<dbReference type="EMBL" id="PJZK01000023">
    <property type="protein sequence ID" value="PLR45215.1"/>
    <property type="molecule type" value="Genomic_DNA"/>
</dbReference>
<dbReference type="RefSeq" id="WP_101828826.1">
    <property type="nucleotide sequence ID" value="NZ_CP119395.1"/>
</dbReference>
<keyword evidence="1" id="KW-0472">Membrane</keyword>
<comment type="caution">
    <text evidence="2">The sequence shown here is derived from an EMBL/GenBank/DDBJ whole genome shotgun (WGS) entry which is preliminary data.</text>
</comment>
<keyword evidence="3" id="KW-1185">Reference proteome</keyword>
<protein>
    <submittedName>
        <fullName evidence="2">Uncharacterized protein</fullName>
    </submittedName>
</protein>
<evidence type="ECO:0000256" key="1">
    <source>
        <dbReference type="SAM" id="Phobius"/>
    </source>
</evidence>